<dbReference type="PROSITE" id="PS00843">
    <property type="entry name" value="DALA_DALA_LIGASE_1"/>
    <property type="match status" value="1"/>
</dbReference>
<dbReference type="Pfam" id="PF01820">
    <property type="entry name" value="Dala_Dala_lig_N"/>
    <property type="match status" value="1"/>
</dbReference>
<evidence type="ECO:0000256" key="8">
    <source>
        <dbReference type="ARBA" id="ARBA00022984"/>
    </source>
</evidence>
<dbReference type="Proteomes" id="UP000661607">
    <property type="component" value="Unassembled WGS sequence"/>
</dbReference>
<comment type="similarity">
    <text evidence="2 10">Belongs to the D-alanine--D-alanine ligase family.</text>
</comment>
<protein>
    <recommendedName>
        <fullName evidence="10">D-alanine--D-alanine ligase</fullName>
        <ecNumber evidence="10">6.3.2.4</ecNumber>
    </recommendedName>
    <alternativeName>
        <fullName evidence="10">D-Ala-D-Ala ligase</fullName>
    </alternativeName>
    <alternativeName>
        <fullName evidence="10">D-alanylalanine synthetase</fullName>
    </alternativeName>
</protein>
<dbReference type="PROSITE" id="PS00844">
    <property type="entry name" value="DALA_DALA_LIGASE_2"/>
    <property type="match status" value="1"/>
</dbReference>
<dbReference type="InterPro" id="IPR011127">
    <property type="entry name" value="Dala_Dala_lig_N"/>
</dbReference>
<dbReference type="PANTHER" id="PTHR23132">
    <property type="entry name" value="D-ALANINE--D-ALANINE LIGASE"/>
    <property type="match status" value="1"/>
</dbReference>
<comment type="caution">
    <text evidence="13">The sequence shown here is derived from an EMBL/GenBank/DDBJ whole genome shotgun (WGS) entry which is preliminary data.</text>
</comment>
<accession>A0ABR9KMK9</accession>
<evidence type="ECO:0000259" key="12">
    <source>
        <dbReference type="PROSITE" id="PS50975"/>
    </source>
</evidence>
<keyword evidence="8 10" id="KW-0573">Peptidoglycan synthesis</keyword>
<dbReference type="NCBIfam" id="NF002378">
    <property type="entry name" value="PRK01372.1"/>
    <property type="match status" value="1"/>
</dbReference>
<evidence type="ECO:0000256" key="10">
    <source>
        <dbReference type="HAMAP-Rule" id="MF_00047"/>
    </source>
</evidence>
<name>A0ABR9KMK9_9ACTN</name>
<dbReference type="InterPro" id="IPR005905">
    <property type="entry name" value="D_ala_D_ala"/>
</dbReference>
<evidence type="ECO:0000256" key="3">
    <source>
        <dbReference type="ARBA" id="ARBA00022490"/>
    </source>
</evidence>
<feature type="domain" description="ATP-grasp" evidence="12">
    <location>
        <begin position="128"/>
        <end position="326"/>
    </location>
</feature>
<dbReference type="Gene3D" id="3.40.50.20">
    <property type="match status" value="1"/>
</dbReference>
<dbReference type="EC" id="6.3.2.4" evidence="10"/>
<evidence type="ECO:0000256" key="7">
    <source>
        <dbReference type="ARBA" id="ARBA00022960"/>
    </source>
</evidence>
<comment type="pathway">
    <text evidence="10">Cell wall biogenesis; peptidoglycan biosynthesis.</text>
</comment>
<keyword evidence="4 10" id="KW-0436">Ligase</keyword>
<keyword evidence="6 11" id="KW-0067">ATP-binding</keyword>
<keyword evidence="5 11" id="KW-0547">Nucleotide-binding</keyword>
<dbReference type="PIRSF" id="PIRSF039102">
    <property type="entry name" value="Ddl/VanB"/>
    <property type="match status" value="1"/>
</dbReference>
<proteinExistence type="inferred from homology"/>
<dbReference type="PROSITE" id="PS50975">
    <property type="entry name" value="ATP_GRASP"/>
    <property type="match status" value="1"/>
</dbReference>
<gene>
    <name evidence="10" type="primary">ddl</name>
    <name evidence="13" type="ORF">H4W81_006032</name>
</gene>
<dbReference type="HAMAP" id="MF_00047">
    <property type="entry name" value="Dala_Dala_lig"/>
    <property type="match status" value="1"/>
</dbReference>
<keyword evidence="3 10" id="KW-0963">Cytoplasm</keyword>
<evidence type="ECO:0000256" key="1">
    <source>
        <dbReference type="ARBA" id="ARBA00004496"/>
    </source>
</evidence>
<organism evidence="13 14">
    <name type="scientific">Nonomuraea africana</name>
    <dbReference type="NCBI Taxonomy" id="46171"/>
    <lineage>
        <taxon>Bacteria</taxon>
        <taxon>Bacillati</taxon>
        <taxon>Actinomycetota</taxon>
        <taxon>Actinomycetes</taxon>
        <taxon>Streptosporangiales</taxon>
        <taxon>Streptosporangiaceae</taxon>
        <taxon>Nonomuraea</taxon>
    </lineage>
</organism>
<evidence type="ECO:0000256" key="9">
    <source>
        <dbReference type="ARBA" id="ARBA00023316"/>
    </source>
</evidence>
<evidence type="ECO:0000256" key="6">
    <source>
        <dbReference type="ARBA" id="ARBA00022840"/>
    </source>
</evidence>
<dbReference type="Gene3D" id="3.30.470.20">
    <property type="entry name" value="ATP-grasp fold, B domain"/>
    <property type="match status" value="1"/>
</dbReference>
<comment type="subcellular location">
    <subcellularLocation>
        <location evidence="1 10">Cytoplasm</location>
    </subcellularLocation>
</comment>
<evidence type="ECO:0000313" key="13">
    <source>
        <dbReference type="EMBL" id="MBE1563253.1"/>
    </source>
</evidence>
<dbReference type="NCBIfam" id="TIGR01205">
    <property type="entry name" value="D_ala_D_alaTIGR"/>
    <property type="match status" value="1"/>
</dbReference>
<dbReference type="SUPFAM" id="SSF56059">
    <property type="entry name" value="Glutathione synthetase ATP-binding domain-like"/>
    <property type="match status" value="1"/>
</dbReference>
<keyword evidence="7 10" id="KW-0133">Cell shape</keyword>
<dbReference type="PANTHER" id="PTHR23132:SF23">
    <property type="entry name" value="D-ALANINE--D-ALANINE LIGASE B"/>
    <property type="match status" value="1"/>
</dbReference>
<dbReference type="SUPFAM" id="SSF52440">
    <property type="entry name" value="PreATP-grasp domain"/>
    <property type="match status" value="1"/>
</dbReference>
<evidence type="ECO:0000256" key="11">
    <source>
        <dbReference type="PROSITE-ProRule" id="PRU00409"/>
    </source>
</evidence>
<dbReference type="InterPro" id="IPR013815">
    <property type="entry name" value="ATP_grasp_subdomain_1"/>
</dbReference>
<comment type="function">
    <text evidence="10">Cell wall formation.</text>
</comment>
<dbReference type="Gene3D" id="3.30.1490.20">
    <property type="entry name" value="ATP-grasp fold, A domain"/>
    <property type="match status" value="1"/>
</dbReference>
<dbReference type="InterPro" id="IPR000291">
    <property type="entry name" value="D-Ala_lig_Van_CS"/>
</dbReference>
<dbReference type="GO" id="GO:0008716">
    <property type="term" value="F:D-alanine-D-alanine ligase activity"/>
    <property type="evidence" value="ECO:0007669"/>
    <property type="project" value="UniProtKB-EC"/>
</dbReference>
<dbReference type="InterPro" id="IPR011095">
    <property type="entry name" value="Dala_Dala_lig_C"/>
</dbReference>
<dbReference type="EMBL" id="JADBEF010000001">
    <property type="protein sequence ID" value="MBE1563253.1"/>
    <property type="molecule type" value="Genomic_DNA"/>
</dbReference>
<dbReference type="InterPro" id="IPR011761">
    <property type="entry name" value="ATP-grasp"/>
</dbReference>
<dbReference type="Pfam" id="PF07478">
    <property type="entry name" value="Dala_Dala_lig_C"/>
    <property type="match status" value="1"/>
</dbReference>
<keyword evidence="9 10" id="KW-0961">Cell wall biogenesis/degradation</keyword>
<evidence type="ECO:0000313" key="14">
    <source>
        <dbReference type="Proteomes" id="UP000661607"/>
    </source>
</evidence>
<keyword evidence="14" id="KW-1185">Reference proteome</keyword>
<sequence>MALLLGGASAERDVSIASAAQVIPALRGRGHRVDVFDTVKGRLDRAEEERVLKAKVGYAPPDLAQQPVVGMATRLVEELLGADVVFLALHGGAGENGVIQAILDSAGLRYTGSGHLASAIAMDKDLSKRLFRAAGVPTPDWLLLGSGGDPDNIPFEITASDPLIVKPNAQGSTIGLTLVKKPQDLHDAVRAARVHDADVLIERFVPGREFVIGVLDGKPLAVGEIKLRDKEIFDYEAKYQVGGALEIFPADISRELTAELQELAVRAHESLKLDSYSRVDFRQDEEGRLWCLEVNTLPGLTATSLFPQSAQASGIAFPELCERICRSAMRG</sequence>
<reference evidence="13 14" key="1">
    <citation type="submission" date="2020-10" db="EMBL/GenBank/DDBJ databases">
        <title>Sequencing the genomes of 1000 actinobacteria strains.</title>
        <authorList>
            <person name="Klenk H.-P."/>
        </authorList>
    </citation>
    <scope>NUCLEOTIDE SEQUENCE [LARGE SCALE GENOMIC DNA]</scope>
    <source>
        <strain evidence="13 14">DSM 43748</strain>
    </source>
</reference>
<dbReference type="InterPro" id="IPR016185">
    <property type="entry name" value="PreATP-grasp_dom_sf"/>
</dbReference>
<evidence type="ECO:0000256" key="4">
    <source>
        <dbReference type="ARBA" id="ARBA00022598"/>
    </source>
</evidence>
<comment type="catalytic activity">
    <reaction evidence="10">
        <text>2 D-alanine + ATP = D-alanyl-D-alanine + ADP + phosphate + H(+)</text>
        <dbReference type="Rhea" id="RHEA:11224"/>
        <dbReference type="ChEBI" id="CHEBI:15378"/>
        <dbReference type="ChEBI" id="CHEBI:30616"/>
        <dbReference type="ChEBI" id="CHEBI:43474"/>
        <dbReference type="ChEBI" id="CHEBI:57416"/>
        <dbReference type="ChEBI" id="CHEBI:57822"/>
        <dbReference type="ChEBI" id="CHEBI:456216"/>
        <dbReference type="EC" id="6.3.2.4"/>
    </reaction>
</comment>
<evidence type="ECO:0000256" key="5">
    <source>
        <dbReference type="ARBA" id="ARBA00022741"/>
    </source>
</evidence>
<evidence type="ECO:0000256" key="2">
    <source>
        <dbReference type="ARBA" id="ARBA00010871"/>
    </source>
</evidence>